<organism evidence="4 5">
    <name type="scientific">Mortierella alpina</name>
    <name type="common">Oleaginous fungus</name>
    <name type="synonym">Mortierella renispora</name>
    <dbReference type="NCBI Taxonomy" id="64518"/>
    <lineage>
        <taxon>Eukaryota</taxon>
        <taxon>Fungi</taxon>
        <taxon>Fungi incertae sedis</taxon>
        <taxon>Mucoromycota</taxon>
        <taxon>Mortierellomycotina</taxon>
        <taxon>Mortierellomycetes</taxon>
        <taxon>Mortierellales</taxon>
        <taxon>Mortierellaceae</taxon>
        <taxon>Mortierella</taxon>
    </lineage>
</organism>
<evidence type="ECO:0000256" key="3">
    <source>
        <dbReference type="SAM" id="MobiDB-lite"/>
    </source>
</evidence>
<name>A0A9P6M5S5_MORAP</name>
<dbReference type="SUPFAM" id="SSF52058">
    <property type="entry name" value="L domain-like"/>
    <property type="match status" value="1"/>
</dbReference>
<feature type="region of interest" description="Disordered" evidence="3">
    <location>
        <begin position="691"/>
        <end position="728"/>
    </location>
</feature>
<sequence length="760" mass="80707">MGAGVSREHAKLPFGYTHARREEHACSALASSSLASRRQRLAHRLLLIKGSDSTTAISPLASHRLLLAEDDTISATGERASFLPTAPFASSHSLALGTADDDDSDYAEIVSLSFILNEGPQVQLRWHAVGQDQELDHATHNGSAGAMVSSVHSRTEADSRAGAGATAVDSDSGHDSCFPHSRSTTLDSLDQSSGGLVCPHAIAACLADPETAAALPLSSTGPGSRHFASAEILARQDASEEMLPSPLTTSTTGTTAAAATPNLASPGPSSIPAGQTAEQTLTDDDSDCEGIIKRGDRKLDLIAALGIAEVPEDAPVHVPFDSFTDEPIYHHSVPDLHCIYPTSRRYNVRHYSGSQEIEPRTDYDHNGAGARIPGGFFDGYRAPHDSDDEGLGEDMDADTEDDLTHIGLCSYGIVKLSCNIRLLSSATGLQICCNDLCSVPTEIGFLRNLTLLDLSKNSLTSLPDSIRHLTKLVDLRLSHNFLEVVPPAIGEFSKLTSLQLDNNRLERIPAQIGKIKGLAHLNLENNPLTILPAEIGHLQYLRRLRIDNCPLLQRLVHSSVHSPPTLLELAARVVVRQRVVVPNLLPEHLRAYLKTSQRCSFCEGPYFEASFKRGKLIEKNNALIPLESHAKSESSSGSMNGTDTVLGSPSPAATALSLVGSPAPAFASALAGSGLVSVSAVPNVDVTPSHIHGCMIGSRTTTRTRSSSGSGINSSGSNNDNNNNNSTSAARILAECSPPAKSRFSIRLRSRGDRTLVASP</sequence>
<dbReference type="Gene3D" id="3.80.10.10">
    <property type="entry name" value="Ribonuclease Inhibitor"/>
    <property type="match status" value="1"/>
</dbReference>
<feature type="compositionally biased region" description="Low complexity" evidence="3">
    <location>
        <begin position="243"/>
        <end position="266"/>
    </location>
</feature>
<protein>
    <recommendedName>
        <fullName evidence="6">Adenylate cyclase</fullName>
    </recommendedName>
</protein>
<feature type="region of interest" description="Disordered" evidence="3">
    <location>
        <begin position="236"/>
        <end position="287"/>
    </location>
</feature>
<feature type="region of interest" description="Disordered" evidence="3">
    <location>
        <begin position="144"/>
        <end position="180"/>
    </location>
</feature>
<comment type="caution">
    <text evidence="4">The sequence shown here is derived from an EMBL/GenBank/DDBJ whole genome shotgun (WGS) entry which is preliminary data.</text>
</comment>
<evidence type="ECO:0000313" key="5">
    <source>
        <dbReference type="Proteomes" id="UP000738359"/>
    </source>
</evidence>
<proteinExistence type="predicted"/>
<dbReference type="SMART" id="SM00369">
    <property type="entry name" value="LRR_TYP"/>
    <property type="match status" value="4"/>
</dbReference>
<dbReference type="EMBL" id="JAAAHY010000128">
    <property type="protein sequence ID" value="KAF9966781.1"/>
    <property type="molecule type" value="Genomic_DNA"/>
</dbReference>
<evidence type="ECO:0000313" key="4">
    <source>
        <dbReference type="EMBL" id="KAF9966781.1"/>
    </source>
</evidence>
<dbReference type="PANTHER" id="PTHR48051:SF54">
    <property type="entry name" value="LEUCINE-RICH REPEAT-CONTAINING PROTEIN"/>
    <property type="match status" value="1"/>
</dbReference>
<dbReference type="OrthoDB" id="660555at2759"/>
<keyword evidence="5" id="KW-1185">Reference proteome</keyword>
<evidence type="ECO:0008006" key="6">
    <source>
        <dbReference type="Google" id="ProtNLM"/>
    </source>
</evidence>
<dbReference type="PANTHER" id="PTHR48051">
    <property type="match status" value="1"/>
</dbReference>
<dbReference type="PROSITE" id="PS51450">
    <property type="entry name" value="LRR"/>
    <property type="match status" value="1"/>
</dbReference>
<accession>A0A9P6M5S5</accession>
<dbReference type="AlphaFoldDB" id="A0A9P6M5S5"/>
<dbReference type="Pfam" id="PF13855">
    <property type="entry name" value="LRR_8"/>
    <property type="match status" value="2"/>
</dbReference>
<dbReference type="InterPro" id="IPR032675">
    <property type="entry name" value="LRR_dom_sf"/>
</dbReference>
<keyword evidence="1" id="KW-0433">Leucine-rich repeat</keyword>
<gene>
    <name evidence="4" type="ORF">BGZ70_001283</name>
</gene>
<evidence type="ECO:0000256" key="1">
    <source>
        <dbReference type="ARBA" id="ARBA00022614"/>
    </source>
</evidence>
<reference evidence="4" key="1">
    <citation type="journal article" date="2020" name="Fungal Divers.">
        <title>Resolving the Mortierellaceae phylogeny through synthesis of multi-gene phylogenetics and phylogenomics.</title>
        <authorList>
            <person name="Vandepol N."/>
            <person name="Liber J."/>
            <person name="Desiro A."/>
            <person name="Na H."/>
            <person name="Kennedy M."/>
            <person name="Barry K."/>
            <person name="Grigoriev I.V."/>
            <person name="Miller A.N."/>
            <person name="O'Donnell K."/>
            <person name="Stajich J.E."/>
            <person name="Bonito G."/>
        </authorList>
    </citation>
    <scope>NUCLEOTIDE SEQUENCE</scope>
    <source>
        <strain evidence="4">CK1249</strain>
    </source>
</reference>
<keyword evidence="2" id="KW-0677">Repeat</keyword>
<evidence type="ECO:0000256" key="2">
    <source>
        <dbReference type="ARBA" id="ARBA00022737"/>
    </source>
</evidence>
<dbReference type="InterPro" id="IPR050216">
    <property type="entry name" value="LRR_domain-containing"/>
</dbReference>
<feature type="compositionally biased region" description="Low complexity" evidence="3">
    <location>
        <begin position="697"/>
        <end position="728"/>
    </location>
</feature>
<dbReference type="InterPro" id="IPR001611">
    <property type="entry name" value="Leu-rich_rpt"/>
</dbReference>
<dbReference type="Proteomes" id="UP000738359">
    <property type="component" value="Unassembled WGS sequence"/>
</dbReference>
<dbReference type="InterPro" id="IPR003591">
    <property type="entry name" value="Leu-rich_rpt_typical-subtyp"/>
</dbReference>
<dbReference type="GO" id="GO:0005737">
    <property type="term" value="C:cytoplasm"/>
    <property type="evidence" value="ECO:0007669"/>
    <property type="project" value="TreeGrafter"/>
</dbReference>